<keyword evidence="3" id="KW-0732">Signal</keyword>
<dbReference type="RefSeq" id="WP_245900689.1">
    <property type="nucleotide sequence ID" value="NZ_PVNH01000005.1"/>
</dbReference>
<dbReference type="InterPro" id="IPR005754">
    <property type="entry name" value="Sortase"/>
</dbReference>
<dbReference type="InterPro" id="IPR042001">
    <property type="entry name" value="Sortase_F"/>
</dbReference>
<dbReference type="GO" id="GO:0016787">
    <property type="term" value="F:hydrolase activity"/>
    <property type="evidence" value="ECO:0007669"/>
    <property type="project" value="UniProtKB-KW"/>
</dbReference>
<name>A0A2T0LVK9_9PSEU</name>
<evidence type="ECO:0000313" key="4">
    <source>
        <dbReference type="EMBL" id="PRX47883.1"/>
    </source>
</evidence>
<feature type="region of interest" description="Disordered" evidence="2">
    <location>
        <begin position="33"/>
        <end position="69"/>
    </location>
</feature>
<dbReference type="Pfam" id="PF04203">
    <property type="entry name" value="Sortase"/>
    <property type="match status" value="1"/>
</dbReference>
<feature type="chain" id="PRO_5039411544" evidence="3">
    <location>
        <begin position="31"/>
        <end position="216"/>
    </location>
</feature>
<organism evidence="4 5">
    <name type="scientific">Prauserella shujinwangii</name>
    <dbReference type="NCBI Taxonomy" id="1453103"/>
    <lineage>
        <taxon>Bacteria</taxon>
        <taxon>Bacillati</taxon>
        <taxon>Actinomycetota</taxon>
        <taxon>Actinomycetes</taxon>
        <taxon>Pseudonocardiales</taxon>
        <taxon>Pseudonocardiaceae</taxon>
        <taxon>Prauserella</taxon>
    </lineage>
</organism>
<dbReference type="CDD" id="cd05829">
    <property type="entry name" value="Sortase_F"/>
    <property type="match status" value="1"/>
</dbReference>
<dbReference type="PROSITE" id="PS51257">
    <property type="entry name" value="PROKAR_LIPOPROTEIN"/>
    <property type="match status" value="1"/>
</dbReference>
<reference evidence="4 5" key="1">
    <citation type="submission" date="2018-03" db="EMBL/GenBank/DDBJ databases">
        <title>Genomic Encyclopedia of Type Strains, Phase III (KMG-III): the genomes of soil and plant-associated and newly described type strains.</title>
        <authorList>
            <person name="Whitman W."/>
        </authorList>
    </citation>
    <scope>NUCLEOTIDE SEQUENCE [LARGE SCALE GENOMIC DNA]</scope>
    <source>
        <strain evidence="4 5">CGMCC 4.7125</strain>
    </source>
</reference>
<evidence type="ECO:0000256" key="2">
    <source>
        <dbReference type="SAM" id="MobiDB-lite"/>
    </source>
</evidence>
<protein>
    <submittedName>
        <fullName evidence="4">Sortase family protein</fullName>
    </submittedName>
</protein>
<dbReference type="Gene3D" id="2.40.260.10">
    <property type="entry name" value="Sortase"/>
    <property type="match status" value="1"/>
</dbReference>
<feature type="compositionally biased region" description="Low complexity" evidence="2">
    <location>
        <begin position="43"/>
        <end position="65"/>
    </location>
</feature>
<dbReference type="AlphaFoldDB" id="A0A2T0LVK9"/>
<dbReference type="Proteomes" id="UP000238362">
    <property type="component" value="Unassembled WGS sequence"/>
</dbReference>
<comment type="caution">
    <text evidence="4">The sequence shown here is derived from an EMBL/GenBank/DDBJ whole genome shotgun (WGS) entry which is preliminary data.</text>
</comment>
<evidence type="ECO:0000313" key="5">
    <source>
        <dbReference type="Proteomes" id="UP000238362"/>
    </source>
</evidence>
<gene>
    <name evidence="4" type="ORF">B0I33_105467</name>
</gene>
<dbReference type="SUPFAM" id="SSF63817">
    <property type="entry name" value="Sortase"/>
    <property type="match status" value="1"/>
</dbReference>
<dbReference type="InterPro" id="IPR023365">
    <property type="entry name" value="Sortase_dom-sf"/>
</dbReference>
<feature type="signal peptide" evidence="3">
    <location>
        <begin position="1"/>
        <end position="30"/>
    </location>
</feature>
<keyword evidence="5" id="KW-1185">Reference proteome</keyword>
<accession>A0A2T0LVK9</accession>
<proteinExistence type="predicted"/>
<sequence length="216" mass="22333">MTGVSGRRLRRSRAAGAAVAVLALLAGGCADQVTPPGAGPEQPAGTSAPAAPATTEAGPGPAALPRSRPVTLEIPAIGVRTGEIIELGLEPDGALEVPEDAVTTGWYDQSPTPGEVGPSIIAGHVDYDHVPGVFHRLHELPVGAEVVVHRADGTTVHFEVDRVERFPKAEFPTELVYGNTEAPELRLITCGGAFDDSSGNYVDNVIAFATMTEAGR</sequence>
<dbReference type="NCBIfam" id="NF033748">
    <property type="entry name" value="class_F_sortase"/>
    <property type="match status" value="1"/>
</dbReference>
<evidence type="ECO:0000256" key="1">
    <source>
        <dbReference type="ARBA" id="ARBA00022801"/>
    </source>
</evidence>
<keyword evidence="1" id="KW-0378">Hydrolase</keyword>
<evidence type="ECO:0000256" key="3">
    <source>
        <dbReference type="SAM" id="SignalP"/>
    </source>
</evidence>
<dbReference type="EMBL" id="PVNH01000005">
    <property type="protein sequence ID" value="PRX47883.1"/>
    <property type="molecule type" value="Genomic_DNA"/>
</dbReference>